<feature type="domain" description="Prohead serine protease" evidence="4">
    <location>
        <begin position="7"/>
        <end position="122"/>
    </location>
</feature>
<dbReference type="InterPro" id="IPR054613">
    <property type="entry name" value="Peptidase_S78_dom"/>
</dbReference>
<keyword evidence="3" id="KW-0378">Hydrolase</keyword>
<dbReference type="AlphaFoldDB" id="A0A369VQZ6"/>
<comment type="caution">
    <text evidence="5">The sequence shown here is derived from an EMBL/GenBank/DDBJ whole genome shotgun (WGS) entry which is preliminary data.</text>
</comment>
<dbReference type="GO" id="GO:0008233">
    <property type="term" value="F:peptidase activity"/>
    <property type="evidence" value="ECO:0007669"/>
    <property type="project" value="UniProtKB-KW"/>
</dbReference>
<dbReference type="RefSeq" id="WP_114688542.1">
    <property type="nucleotide sequence ID" value="NZ_QQNB01000003.1"/>
</dbReference>
<gene>
    <name evidence="5" type="ORF">DVW87_14605</name>
</gene>
<sequence>MRPGSIRVAGYAAVFDRVDRGGDVVRRGALARARVVPLLWQHRGAPVGVIERIGEDAAGLRVVARVEHPAAVTLVRSGALRGLSIGFRVRAARTGRVRELTELELVEVSLVAQPMQPLATVLRVEEAAA</sequence>
<keyword evidence="2 5" id="KW-0645">Protease</keyword>
<reference evidence="5 6" key="1">
    <citation type="submission" date="2018-07" db="EMBL/GenBank/DDBJ databases">
        <title>a novel species of Sphingomonas isolated from the rhizosphere soil of Araceae plant.</title>
        <authorList>
            <person name="Zhiyong W."/>
            <person name="Qinglan Z."/>
            <person name="Zhiwei F."/>
            <person name="Ding X."/>
            <person name="Gejiao W."/>
            <person name="Shixue Z."/>
        </authorList>
    </citation>
    <scope>NUCLEOTIDE SEQUENCE [LARGE SCALE GENOMIC DNA]</scope>
    <source>
        <strain evidence="5 6">WZY 27</strain>
    </source>
</reference>
<evidence type="ECO:0000256" key="1">
    <source>
        <dbReference type="ARBA" id="ARBA00022612"/>
    </source>
</evidence>
<keyword evidence="6" id="KW-1185">Reference proteome</keyword>
<evidence type="ECO:0000256" key="3">
    <source>
        <dbReference type="ARBA" id="ARBA00022801"/>
    </source>
</evidence>
<organism evidence="5 6">
    <name type="scientific">Sphingomonas aracearum</name>
    <dbReference type="NCBI Taxonomy" id="2283317"/>
    <lineage>
        <taxon>Bacteria</taxon>
        <taxon>Pseudomonadati</taxon>
        <taxon>Pseudomonadota</taxon>
        <taxon>Alphaproteobacteria</taxon>
        <taxon>Sphingomonadales</taxon>
        <taxon>Sphingomonadaceae</taxon>
        <taxon>Sphingomonas</taxon>
    </lineage>
</organism>
<protein>
    <submittedName>
        <fullName evidence="5">HK97 family phage prohead protease</fullName>
    </submittedName>
</protein>
<dbReference type="SUPFAM" id="SSF50789">
    <property type="entry name" value="Herpes virus serine proteinase, assemblin"/>
    <property type="match status" value="1"/>
</dbReference>
<keyword evidence="1" id="KW-1188">Viral release from host cell</keyword>
<accession>A0A369VQZ6</accession>
<evidence type="ECO:0000259" key="4">
    <source>
        <dbReference type="Pfam" id="PF04586"/>
    </source>
</evidence>
<evidence type="ECO:0000256" key="2">
    <source>
        <dbReference type="ARBA" id="ARBA00022670"/>
    </source>
</evidence>
<evidence type="ECO:0000313" key="6">
    <source>
        <dbReference type="Proteomes" id="UP000253918"/>
    </source>
</evidence>
<dbReference type="OrthoDB" id="9804926at2"/>
<name>A0A369VQZ6_9SPHN</name>
<evidence type="ECO:0000313" key="5">
    <source>
        <dbReference type="EMBL" id="RDE04804.1"/>
    </source>
</evidence>
<dbReference type="Pfam" id="PF04586">
    <property type="entry name" value="Peptidase_S78"/>
    <property type="match status" value="1"/>
</dbReference>
<dbReference type="EMBL" id="QQNB01000003">
    <property type="protein sequence ID" value="RDE04804.1"/>
    <property type="molecule type" value="Genomic_DNA"/>
</dbReference>
<dbReference type="GO" id="GO:0006508">
    <property type="term" value="P:proteolysis"/>
    <property type="evidence" value="ECO:0007669"/>
    <property type="project" value="UniProtKB-KW"/>
</dbReference>
<proteinExistence type="predicted"/>
<dbReference type="Proteomes" id="UP000253918">
    <property type="component" value="Unassembled WGS sequence"/>
</dbReference>